<organism evidence="1 2">
    <name type="scientific">Bergeriella denitrificans</name>
    <name type="common">Neisseria denitrificans</name>
    <dbReference type="NCBI Taxonomy" id="494"/>
    <lineage>
        <taxon>Bacteria</taxon>
        <taxon>Pseudomonadati</taxon>
        <taxon>Pseudomonadota</taxon>
        <taxon>Betaproteobacteria</taxon>
        <taxon>Neisseriales</taxon>
        <taxon>Neisseriaceae</taxon>
        <taxon>Bergeriella</taxon>
    </lineage>
</organism>
<dbReference type="Pfam" id="PF10722">
    <property type="entry name" value="YbjN"/>
    <property type="match status" value="1"/>
</dbReference>
<proteinExistence type="predicted"/>
<sequence>MEEYDTELAELVRGWLDREAYHYDFNAEKGLFRYGLSVKGKLNKLDCAVSIGSDNLIFYAIAPLKAEPERLGEAAEFIARANYGLIHGCFELDFSDGEIRYRITVNCDGVQPSEAVLDDSFGIPAGMFERYGQGLLEVLFGFETPAAAVAKCEQAAAGAAPSVPPTRH</sequence>
<accession>A0A378UGE3</accession>
<dbReference type="AlphaFoldDB" id="A0A378UGE3"/>
<reference evidence="1 2" key="1">
    <citation type="submission" date="2018-06" db="EMBL/GenBank/DDBJ databases">
        <authorList>
            <consortium name="Pathogen Informatics"/>
            <person name="Doyle S."/>
        </authorList>
    </citation>
    <scope>NUCLEOTIDE SEQUENCE [LARGE SCALE GENOMIC DNA]</scope>
    <source>
        <strain evidence="1 2">NCTC10295</strain>
    </source>
</reference>
<name>A0A378UGE3_BERDE</name>
<evidence type="ECO:0000313" key="2">
    <source>
        <dbReference type="Proteomes" id="UP000254651"/>
    </source>
</evidence>
<gene>
    <name evidence="1" type="ORF">NCTC10295_01141</name>
</gene>
<keyword evidence="2" id="KW-1185">Reference proteome</keyword>
<dbReference type="Proteomes" id="UP000254651">
    <property type="component" value="Unassembled WGS sequence"/>
</dbReference>
<dbReference type="InterPro" id="IPR019660">
    <property type="entry name" value="Put_sensory_transdc_reg_YbjN"/>
</dbReference>
<dbReference type="EMBL" id="UGQS01000002">
    <property type="protein sequence ID" value="STZ76377.1"/>
    <property type="molecule type" value="Genomic_DNA"/>
</dbReference>
<protein>
    <submittedName>
        <fullName evidence="1">Uncharacterized conserved protein</fullName>
    </submittedName>
</protein>
<evidence type="ECO:0000313" key="1">
    <source>
        <dbReference type="EMBL" id="STZ76377.1"/>
    </source>
</evidence>